<proteinExistence type="predicted"/>
<name>A0A6I2MS90_9FLAO</name>
<sequence>MNLNQAIEHLSIRLQGTHLEVNNQDKNAFNCILDYINTTLDESFNRNKYFANLYAYCLGLLLEKYQTTIDNPIPHKELHKIIDTPFENIIEDITNKMNNRLRCSLLEHAGGQLDKQQLISFQEKGEVVKKLIELLSISKNKNAFFGNAWSVEEVSKGIKVQLENFNP</sequence>
<organism evidence="1 2">
    <name type="scientific">Maribacter luteus</name>
    <dbReference type="NCBI Taxonomy" id="2594478"/>
    <lineage>
        <taxon>Bacteria</taxon>
        <taxon>Pseudomonadati</taxon>
        <taxon>Bacteroidota</taxon>
        <taxon>Flavobacteriia</taxon>
        <taxon>Flavobacteriales</taxon>
        <taxon>Flavobacteriaceae</taxon>
        <taxon>Maribacter</taxon>
    </lineage>
</organism>
<dbReference type="OrthoDB" id="9823842at2"/>
<reference evidence="1 2" key="1">
    <citation type="submission" date="2019-11" db="EMBL/GenBank/DDBJ databases">
        <title>Maribacter lutea sp. nov., a marine bacterium isolated from intertidal sand.</title>
        <authorList>
            <person name="Liu A."/>
        </authorList>
    </citation>
    <scope>NUCLEOTIDE SEQUENCE [LARGE SCALE GENOMIC DNA]</scope>
    <source>
        <strain evidence="1 2">RZ05</strain>
    </source>
</reference>
<dbReference type="RefSeq" id="WP_154368913.1">
    <property type="nucleotide sequence ID" value="NZ_WKJH01000028.1"/>
</dbReference>
<protein>
    <submittedName>
        <fullName evidence="1">Uncharacterized protein</fullName>
    </submittedName>
</protein>
<gene>
    <name evidence="1" type="ORF">GJ691_16525</name>
</gene>
<evidence type="ECO:0000313" key="1">
    <source>
        <dbReference type="EMBL" id="MRX65759.1"/>
    </source>
</evidence>
<dbReference type="EMBL" id="WKJH01000028">
    <property type="protein sequence ID" value="MRX65759.1"/>
    <property type="molecule type" value="Genomic_DNA"/>
</dbReference>
<dbReference type="Proteomes" id="UP000443153">
    <property type="component" value="Unassembled WGS sequence"/>
</dbReference>
<comment type="caution">
    <text evidence="1">The sequence shown here is derived from an EMBL/GenBank/DDBJ whole genome shotgun (WGS) entry which is preliminary data.</text>
</comment>
<keyword evidence="2" id="KW-1185">Reference proteome</keyword>
<evidence type="ECO:0000313" key="2">
    <source>
        <dbReference type="Proteomes" id="UP000443153"/>
    </source>
</evidence>
<accession>A0A6I2MS90</accession>
<dbReference type="AlphaFoldDB" id="A0A6I2MS90"/>